<comment type="similarity">
    <text evidence="1 5">Belongs to the MreC family.</text>
</comment>
<evidence type="ECO:0000256" key="2">
    <source>
        <dbReference type="ARBA" id="ARBA00013855"/>
    </source>
</evidence>
<dbReference type="NCBIfam" id="TIGR00219">
    <property type="entry name" value="mreC"/>
    <property type="match status" value="1"/>
</dbReference>
<dbReference type="EMBL" id="CP091430">
    <property type="protein sequence ID" value="UVI28121.1"/>
    <property type="molecule type" value="Genomic_DNA"/>
</dbReference>
<organism evidence="8 9">
    <name type="scientific">Paenibacillus spongiae</name>
    <dbReference type="NCBI Taxonomy" id="2909671"/>
    <lineage>
        <taxon>Bacteria</taxon>
        <taxon>Bacillati</taxon>
        <taxon>Bacillota</taxon>
        <taxon>Bacilli</taxon>
        <taxon>Bacillales</taxon>
        <taxon>Paenibacillaceae</taxon>
        <taxon>Paenibacillus</taxon>
    </lineage>
</organism>
<dbReference type="PIRSF" id="PIRSF038471">
    <property type="entry name" value="MreC"/>
    <property type="match status" value="1"/>
</dbReference>
<keyword evidence="6" id="KW-0175">Coiled coil</keyword>
<dbReference type="Proteomes" id="UP001057877">
    <property type="component" value="Chromosome"/>
</dbReference>
<evidence type="ECO:0000259" key="7">
    <source>
        <dbReference type="Pfam" id="PF04085"/>
    </source>
</evidence>
<proteinExistence type="inferred from homology"/>
<feature type="domain" description="Rod shape-determining protein MreC beta-barrel core" evidence="7">
    <location>
        <begin position="113"/>
        <end position="269"/>
    </location>
</feature>
<gene>
    <name evidence="8" type="primary">mreC</name>
    <name evidence="8" type="ORF">L1F29_22025</name>
</gene>
<dbReference type="Gene3D" id="2.40.10.340">
    <property type="entry name" value="Rod shape-determining protein MreC, domain 1"/>
    <property type="match status" value="1"/>
</dbReference>
<feature type="coiled-coil region" evidence="6">
    <location>
        <begin position="73"/>
        <end position="107"/>
    </location>
</feature>
<dbReference type="RefSeq" id="WP_258384208.1">
    <property type="nucleotide sequence ID" value="NZ_CP091430.1"/>
</dbReference>
<dbReference type="PANTHER" id="PTHR34138">
    <property type="entry name" value="CELL SHAPE-DETERMINING PROTEIN MREC"/>
    <property type="match status" value="1"/>
</dbReference>
<dbReference type="InterPro" id="IPR055342">
    <property type="entry name" value="MreC_beta-barrel_core"/>
</dbReference>
<dbReference type="InterPro" id="IPR042175">
    <property type="entry name" value="Cell/Rod_MreC_2"/>
</dbReference>
<sequence>MIIVVLFVAVMGFSIGDRKKLTWPENFILDATGVVQQWFYKPAGYIAGLFEDLTNLRGIYKENEELRKMAAAYARDKNKYNISEQENQRLKEKLNFTEKQKNLNKNRYLIAQVIAVSNDPYNQTIRINLGSTDGIRQNMVVVTEDGLVGHISRVTPFSSNVMPLTELDDKSPDSKQYAATVLGKEAQSFGMVDNFNAETGRLSMSRIAENDTLAKGDVIITSGQGNVFPQGMVIGTVEDVQVGDIGLTRTATIKPAADFNHLKEVFVVEVPSMEETAE</sequence>
<evidence type="ECO:0000313" key="9">
    <source>
        <dbReference type="Proteomes" id="UP001057877"/>
    </source>
</evidence>
<dbReference type="InterPro" id="IPR007221">
    <property type="entry name" value="MreC"/>
</dbReference>
<protein>
    <recommendedName>
        <fullName evidence="2 5">Cell shape-determining protein MreC</fullName>
    </recommendedName>
    <alternativeName>
        <fullName evidence="4 5">Cell shape protein MreC</fullName>
    </alternativeName>
</protein>
<reference evidence="8" key="1">
    <citation type="submission" date="2022-01" db="EMBL/GenBank/DDBJ databases">
        <title>Paenibacillus spongiae sp. nov., isolated from marine sponge.</title>
        <authorList>
            <person name="Li Z."/>
            <person name="Zhang M."/>
        </authorList>
    </citation>
    <scope>NUCLEOTIDE SEQUENCE</scope>
    <source>
        <strain evidence="8">PHS-Z3</strain>
    </source>
</reference>
<evidence type="ECO:0000256" key="5">
    <source>
        <dbReference type="PIRNR" id="PIRNR038471"/>
    </source>
</evidence>
<dbReference type="InterPro" id="IPR042177">
    <property type="entry name" value="Cell/Rod_1"/>
</dbReference>
<evidence type="ECO:0000313" key="8">
    <source>
        <dbReference type="EMBL" id="UVI28121.1"/>
    </source>
</evidence>
<evidence type="ECO:0000256" key="3">
    <source>
        <dbReference type="ARBA" id="ARBA00022960"/>
    </source>
</evidence>
<dbReference type="Pfam" id="PF04085">
    <property type="entry name" value="MreC"/>
    <property type="match status" value="1"/>
</dbReference>
<name>A0ABY5S2K5_9BACL</name>
<evidence type="ECO:0000256" key="6">
    <source>
        <dbReference type="SAM" id="Coils"/>
    </source>
</evidence>
<keyword evidence="9" id="KW-1185">Reference proteome</keyword>
<dbReference type="Gene3D" id="2.40.10.350">
    <property type="entry name" value="Rod shape-determining protein MreC, domain 2"/>
    <property type="match status" value="1"/>
</dbReference>
<accession>A0ABY5S2K5</accession>
<evidence type="ECO:0000256" key="1">
    <source>
        <dbReference type="ARBA" id="ARBA00009369"/>
    </source>
</evidence>
<dbReference type="PANTHER" id="PTHR34138:SF1">
    <property type="entry name" value="CELL SHAPE-DETERMINING PROTEIN MREC"/>
    <property type="match status" value="1"/>
</dbReference>
<keyword evidence="3 5" id="KW-0133">Cell shape</keyword>
<evidence type="ECO:0000256" key="4">
    <source>
        <dbReference type="ARBA" id="ARBA00032089"/>
    </source>
</evidence>
<comment type="function">
    <text evidence="5">Involved in formation and maintenance of cell shape.</text>
</comment>